<dbReference type="InterPro" id="IPR015943">
    <property type="entry name" value="WD40/YVTN_repeat-like_dom_sf"/>
</dbReference>
<evidence type="ECO:0000313" key="7">
    <source>
        <dbReference type="WBParaSite" id="MhA1_Contig952.frz3.gene22"/>
    </source>
</evidence>
<keyword evidence="2" id="KW-0698">rRNA processing</keyword>
<protein>
    <submittedName>
        <fullName evidence="7">WD_REPEATS_REGION domain-containing protein</fullName>
    </submittedName>
</protein>
<dbReference type="WBParaSite" id="MhA1_Contig952.frz3.gene22">
    <property type="protein sequence ID" value="MhA1_Contig952.frz3.gene22"/>
    <property type="gene ID" value="MhA1_Contig952.frz3.gene22"/>
</dbReference>
<keyword evidence="5" id="KW-0539">Nucleus</keyword>
<dbReference type="GO" id="GO:0034388">
    <property type="term" value="C:Pwp2p-containing subcomplex of 90S preribosome"/>
    <property type="evidence" value="ECO:0007669"/>
    <property type="project" value="TreeGrafter"/>
</dbReference>
<dbReference type="GO" id="GO:0032040">
    <property type="term" value="C:small-subunit processome"/>
    <property type="evidence" value="ECO:0007669"/>
    <property type="project" value="TreeGrafter"/>
</dbReference>
<name>A0A1I8C218_MELHA</name>
<dbReference type="InterPro" id="IPR045161">
    <property type="entry name" value="Utp18"/>
</dbReference>
<evidence type="ECO:0000256" key="5">
    <source>
        <dbReference type="ARBA" id="ARBA00023242"/>
    </source>
</evidence>
<dbReference type="PANTHER" id="PTHR18359">
    <property type="entry name" value="WD-REPEAT PROTEIN-RELATED"/>
    <property type="match status" value="1"/>
</dbReference>
<dbReference type="AlphaFoldDB" id="A0A1I8C218"/>
<reference evidence="7" key="1">
    <citation type="submission" date="2016-11" db="UniProtKB">
        <authorList>
            <consortium name="WormBaseParasite"/>
        </authorList>
    </citation>
    <scope>IDENTIFICATION</scope>
</reference>
<comment type="subcellular location">
    <subcellularLocation>
        <location evidence="1">Nucleus</location>
        <location evidence="1">Nucleolus</location>
    </subcellularLocation>
</comment>
<accession>A0A1I8C218</accession>
<dbReference type="SUPFAM" id="SSF50978">
    <property type="entry name" value="WD40 repeat-like"/>
    <property type="match status" value="1"/>
</dbReference>
<dbReference type="GO" id="GO:0006364">
    <property type="term" value="P:rRNA processing"/>
    <property type="evidence" value="ECO:0007669"/>
    <property type="project" value="UniProtKB-KW"/>
</dbReference>
<dbReference type="InterPro" id="IPR036322">
    <property type="entry name" value="WD40_repeat_dom_sf"/>
</dbReference>
<evidence type="ECO:0000256" key="4">
    <source>
        <dbReference type="ARBA" id="ARBA00022737"/>
    </source>
</evidence>
<proteinExistence type="predicted"/>
<organism evidence="6 7">
    <name type="scientific">Meloidogyne hapla</name>
    <name type="common">Root-knot nematode worm</name>
    <dbReference type="NCBI Taxonomy" id="6305"/>
    <lineage>
        <taxon>Eukaryota</taxon>
        <taxon>Metazoa</taxon>
        <taxon>Ecdysozoa</taxon>
        <taxon>Nematoda</taxon>
        <taxon>Chromadorea</taxon>
        <taxon>Rhabditida</taxon>
        <taxon>Tylenchina</taxon>
        <taxon>Tylenchomorpha</taxon>
        <taxon>Tylenchoidea</taxon>
        <taxon>Meloidogynidae</taxon>
        <taxon>Meloidogyninae</taxon>
        <taxon>Meloidogyne</taxon>
    </lineage>
</organism>
<keyword evidence="4" id="KW-0677">Repeat</keyword>
<keyword evidence="3" id="KW-0853">WD repeat</keyword>
<evidence type="ECO:0000256" key="1">
    <source>
        <dbReference type="ARBA" id="ARBA00004604"/>
    </source>
</evidence>
<dbReference type="PANTHER" id="PTHR18359:SF0">
    <property type="entry name" value="U3 SMALL NUCLEOLAR RNA-ASSOCIATED PROTEIN 18 HOMOLOG"/>
    <property type="match status" value="1"/>
</dbReference>
<evidence type="ECO:0000256" key="3">
    <source>
        <dbReference type="ARBA" id="ARBA00022574"/>
    </source>
</evidence>
<dbReference type="Gene3D" id="2.130.10.10">
    <property type="entry name" value="YVTN repeat-like/Quinoprotein amine dehydrogenase"/>
    <property type="match status" value="1"/>
</dbReference>
<sequence>MDKLLSRKIHLSSDGNYIAYLINNADIFTMDHLHTFRGAENIVDFCFSPINREQIVALAGKEKFSNTGIVNVYDMNDYEWFNKKQNSSQHPLLCATFDQLTTSVSWLEFSRDAQLLAMGSIVKKMSVRLGHCVSGTVFQNFPSKQEHFSKERLTTCTFSPKGAFFSVGAKEGRTRLYQLKNFKNY</sequence>
<keyword evidence="6" id="KW-1185">Reference proteome</keyword>
<evidence type="ECO:0000256" key="2">
    <source>
        <dbReference type="ARBA" id="ARBA00022552"/>
    </source>
</evidence>
<dbReference type="Proteomes" id="UP000095281">
    <property type="component" value="Unplaced"/>
</dbReference>
<evidence type="ECO:0000313" key="6">
    <source>
        <dbReference type="Proteomes" id="UP000095281"/>
    </source>
</evidence>